<organism evidence="2 3">
    <name type="scientific">Brevibacterium salitolerans</name>
    <dbReference type="NCBI Taxonomy" id="1403566"/>
    <lineage>
        <taxon>Bacteria</taxon>
        <taxon>Bacillati</taxon>
        <taxon>Actinomycetota</taxon>
        <taxon>Actinomycetes</taxon>
        <taxon>Micrococcales</taxon>
        <taxon>Brevibacteriaceae</taxon>
        <taxon>Brevibacterium</taxon>
    </lineage>
</organism>
<evidence type="ECO:0000256" key="1">
    <source>
        <dbReference type="SAM" id="MobiDB-lite"/>
    </source>
</evidence>
<proteinExistence type="predicted"/>
<evidence type="ECO:0000313" key="3">
    <source>
        <dbReference type="Proteomes" id="UP001500984"/>
    </source>
</evidence>
<evidence type="ECO:0008006" key="4">
    <source>
        <dbReference type="Google" id="ProtNLM"/>
    </source>
</evidence>
<evidence type="ECO:0000313" key="2">
    <source>
        <dbReference type="EMBL" id="GAA2100345.1"/>
    </source>
</evidence>
<protein>
    <recommendedName>
        <fullName evidence="4">DUF559 domain-containing protein</fullName>
    </recommendedName>
</protein>
<dbReference type="EMBL" id="BAAAPZ010000008">
    <property type="protein sequence ID" value="GAA2100345.1"/>
    <property type="molecule type" value="Genomic_DNA"/>
</dbReference>
<sequence length="76" mass="8355">MDPHPGIHSRHLGPSRVSTTSTATGGFARDGEVLVREKRRQHALEKAGFTVIRLLWRDVVDAQCLRLALAAQGLLI</sequence>
<dbReference type="Proteomes" id="UP001500984">
    <property type="component" value="Unassembled WGS sequence"/>
</dbReference>
<keyword evidence="3" id="KW-1185">Reference proteome</keyword>
<name>A0ABN2WWY8_9MICO</name>
<comment type="caution">
    <text evidence="2">The sequence shown here is derived from an EMBL/GenBank/DDBJ whole genome shotgun (WGS) entry which is preliminary data.</text>
</comment>
<gene>
    <name evidence="2" type="ORF">GCM10009823_22660</name>
</gene>
<accession>A0ABN2WWY8</accession>
<feature type="region of interest" description="Disordered" evidence="1">
    <location>
        <begin position="1"/>
        <end position="25"/>
    </location>
</feature>
<reference evidence="2 3" key="1">
    <citation type="journal article" date="2019" name="Int. J. Syst. Evol. Microbiol.">
        <title>The Global Catalogue of Microorganisms (GCM) 10K type strain sequencing project: providing services to taxonomists for standard genome sequencing and annotation.</title>
        <authorList>
            <consortium name="The Broad Institute Genomics Platform"/>
            <consortium name="The Broad Institute Genome Sequencing Center for Infectious Disease"/>
            <person name="Wu L."/>
            <person name="Ma J."/>
        </authorList>
    </citation>
    <scope>NUCLEOTIDE SEQUENCE [LARGE SCALE GENOMIC DNA]</scope>
    <source>
        <strain evidence="2 3">JCM 15900</strain>
    </source>
</reference>